<reference evidence="7 8" key="1">
    <citation type="submission" date="2022-05" db="EMBL/GenBank/DDBJ databases">
        <authorList>
            <person name="Park J.-S."/>
        </authorList>
    </citation>
    <scope>NUCLEOTIDE SEQUENCE [LARGE SCALE GENOMIC DNA]</scope>
    <source>
        <strain evidence="7 8">2012CJ35-5</strain>
    </source>
</reference>
<dbReference type="Gene3D" id="1.10.10.10">
    <property type="entry name" value="Winged helix-like DNA-binding domain superfamily/Winged helix DNA-binding domain"/>
    <property type="match status" value="2"/>
</dbReference>
<protein>
    <recommendedName>
        <fullName evidence="3">Regulatory protein RecX</fullName>
    </recommendedName>
</protein>
<gene>
    <name evidence="7" type="ORF">M3P19_08250</name>
</gene>
<evidence type="ECO:0000256" key="4">
    <source>
        <dbReference type="ARBA" id="ARBA00022490"/>
    </source>
</evidence>
<dbReference type="EMBL" id="JAMFMA010000002">
    <property type="protein sequence ID" value="MCL6273997.1"/>
    <property type="molecule type" value="Genomic_DNA"/>
</dbReference>
<accession>A0ABT0PTF1</accession>
<evidence type="ECO:0000313" key="8">
    <source>
        <dbReference type="Proteomes" id="UP001203607"/>
    </source>
</evidence>
<comment type="subcellular location">
    <subcellularLocation>
        <location evidence="1">Cytoplasm</location>
    </subcellularLocation>
</comment>
<proteinExistence type="inferred from homology"/>
<comment type="caution">
    <text evidence="7">The sequence shown here is derived from an EMBL/GenBank/DDBJ whole genome shotgun (WGS) entry which is preliminary data.</text>
</comment>
<comment type="similarity">
    <text evidence="2">Belongs to the RecX family.</text>
</comment>
<evidence type="ECO:0000313" key="7">
    <source>
        <dbReference type="EMBL" id="MCL6273997.1"/>
    </source>
</evidence>
<evidence type="ECO:0000256" key="1">
    <source>
        <dbReference type="ARBA" id="ARBA00004496"/>
    </source>
</evidence>
<dbReference type="Pfam" id="PF02631">
    <property type="entry name" value="RecX_HTH2"/>
    <property type="match status" value="1"/>
</dbReference>
<name>A0ABT0PTF1_9FLAO</name>
<dbReference type="RefSeq" id="WP_249657186.1">
    <property type="nucleotide sequence ID" value="NZ_JAMFMA010000002.1"/>
</dbReference>
<dbReference type="InterPro" id="IPR053924">
    <property type="entry name" value="RecX_HTH_2nd"/>
</dbReference>
<dbReference type="InterPro" id="IPR053925">
    <property type="entry name" value="RecX_HTH_3rd"/>
</dbReference>
<dbReference type="Pfam" id="PF21981">
    <property type="entry name" value="RecX_HTH3"/>
    <property type="match status" value="1"/>
</dbReference>
<dbReference type="InterPro" id="IPR003783">
    <property type="entry name" value="Regulatory_RecX"/>
</dbReference>
<evidence type="ECO:0000256" key="2">
    <source>
        <dbReference type="ARBA" id="ARBA00009695"/>
    </source>
</evidence>
<dbReference type="Proteomes" id="UP001203607">
    <property type="component" value="Unassembled WGS sequence"/>
</dbReference>
<evidence type="ECO:0000256" key="3">
    <source>
        <dbReference type="ARBA" id="ARBA00018111"/>
    </source>
</evidence>
<evidence type="ECO:0000259" key="6">
    <source>
        <dbReference type="Pfam" id="PF21981"/>
    </source>
</evidence>
<dbReference type="PANTHER" id="PTHR33602:SF1">
    <property type="entry name" value="REGULATORY PROTEIN RECX FAMILY PROTEIN"/>
    <property type="match status" value="1"/>
</dbReference>
<feature type="domain" description="RecX third three-helical" evidence="6">
    <location>
        <begin position="109"/>
        <end position="154"/>
    </location>
</feature>
<feature type="domain" description="RecX second three-helical" evidence="5">
    <location>
        <begin position="62"/>
        <end position="103"/>
    </location>
</feature>
<dbReference type="InterPro" id="IPR036388">
    <property type="entry name" value="WH-like_DNA-bd_sf"/>
</dbReference>
<organism evidence="7 8">
    <name type="scientific">Flagellimonas spongiicola</name>
    <dbReference type="NCBI Taxonomy" id="2942208"/>
    <lineage>
        <taxon>Bacteria</taxon>
        <taxon>Pseudomonadati</taxon>
        <taxon>Bacteroidota</taxon>
        <taxon>Flavobacteriia</taxon>
        <taxon>Flavobacteriales</taxon>
        <taxon>Flavobacteriaceae</taxon>
        <taxon>Flagellimonas</taxon>
    </lineage>
</organism>
<dbReference type="PANTHER" id="PTHR33602">
    <property type="entry name" value="REGULATORY PROTEIN RECX FAMILY PROTEIN"/>
    <property type="match status" value="1"/>
</dbReference>
<keyword evidence="4" id="KW-0963">Cytoplasm</keyword>
<sequence length="161" mass="19483">MQGKYPSRKHITVQEAQQKLERYCAYQDRCHLEVVSKLKEMRMIPEAIDVIVAHLIQENYLNEERFARSFARGKFNIKKWGKNRIVNELKRRQISTFNIKCALSEISEEDYLNAFNELAIKKWEQLNTENLQRRKKKLTDYLFYRGWESHLVYEKIQELKP</sequence>
<keyword evidence="8" id="KW-1185">Reference proteome</keyword>
<evidence type="ECO:0000259" key="5">
    <source>
        <dbReference type="Pfam" id="PF02631"/>
    </source>
</evidence>